<organism evidence="1 2">
    <name type="scientific">Psychroflexus salis</name>
    <dbReference type="NCBI Taxonomy" id="1526574"/>
    <lineage>
        <taxon>Bacteria</taxon>
        <taxon>Pseudomonadati</taxon>
        <taxon>Bacteroidota</taxon>
        <taxon>Flavobacteriia</taxon>
        <taxon>Flavobacteriales</taxon>
        <taxon>Flavobacteriaceae</taxon>
        <taxon>Psychroflexus</taxon>
    </lineage>
</organism>
<reference evidence="1 2" key="1">
    <citation type="journal article" date="2014" name="Int. J. Syst. Evol. Microbiol.">
        <title>Complete genome sequence of Corynebacterium casei LMG S-19264T (=DSM 44701T), isolated from a smear-ripened cheese.</title>
        <authorList>
            <consortium name="US DOE Joint Genome Institute (JGI-PGF)"/>
            <person name="Walter F."/>
            <person name="Albersmeier A."/>
            <person name="Kalinowski J."/>
            <person name="Ruckert C."/>
        </authorList>
    </citation>
    <scope>NUCLEOTIDE SEQUENCE [LARGE SCALE GENOMIC DNA]</scope>
    <source>
        <strain evidence="1 2">CGMCC 1.12925</strain>
    </source>
</reference>
<gene>
    <name evidence="1" type="ORF">GCM10010831_17730</name>
</gene>
<dbReference type="Proteomes" id="UP000599688">
    <property type="component" value="Unassembled WGS sequence"/>
</dbReference>
<name>A0A916ZWX9_9FLAO</name>
<keyword evidence="2" id="KW-1185">Reference proteome</keyword>
<protein>
    <submittedName>
        <fullName evidence="1">Uncharacterized protein</fullName>
    </submittedName>
</protein>
<proteinExistence type="predicted"/>
<sequence length="68" mass="7757">MGVVIKELIIQGKINGNSTPTEEDLIKIIREEIKNNSKNTQLTQKNKNDLIEECKNSVLDALESKLRY</sequence>
<accession>A0A916ZWX9</accession>
<dbReference type="AlphaFoldDB" id="A0A916ZWX9"/>
<dbReference type="EMBL" id="BMGL01000009">
    <property type="protein sequence ID" value="GGE16900.1"/>
    <property type="molecule type" value="Genomic_DNA"/>
</dbReference>
<dbReference type="RefSeq" id="WP_188406478.1">
    <property type="nucleotide sequence ID" value="NZ_BMGL01000009.1"/>
</dbReference>
<comment type="caution">
    <text evidence="1">The sequence shown here is derived from an EMBL/GenBank/DDBJ whole genome shotgun (WGS) entry which is preliminary data.</text>
</comment>
<evidence type="ECO:0000313" key="1">
    <source>
        <dbReference type="EMBL" id="GGE16900.1"/>
    </source>
</evidence>
<evidence type="ECO:0000313" key="2">
    <source>
        <dbReference type="Proteomes" id="UP000599688"/>
    </source>
</evidence>